<dbReference type="InterPro" id="IPR018647">
    <property type="entry name" value="SLFN_3-like_DNA/RNA_helicase"/>
</dbReference>
<dbReference type="RefSeq" id="WP_091153181.1">
    <property type="nucleotide sequence ID" value="NZ_FNAI01000013.1"/>
</dbReference>
<dbReference type="SMART" id="SM00382">
    <property type="entry name" value="AAA"/>
    <property type="match status" value="1"/>
</dbReference>
<sequence length="637" mass="72177">MIVYKKSKGEFLTDIEDFIIEDIVRENVHTKLHRKVGDSEYRSWQNSLLYMANILRSDKIPSDAGIAIEYNIPRTGNRIDFIVSGQDLAGTEHAVLVELKQWDNIQITTKDAMVRTRFKQGVSDELHPSYQAWSYSALLYGFNETVYTENIQLKPCAYLHNCKDISVITHPFYSEYIAKAPVFCKDDKIELREFIASFIKHGDKRDLILRIENGRIRPSKALADNINSMLKGNSEFVMIDAQKMVQEEALAIATGSRASAKNVLIVHGGPGTGKSVVAINLLAKLSKKGLFASYVTRNSAPRVVYESKLTGSMKKSEISNFFKGSGAFTDTKTNAYDVLIVDEAHRLNEKSGMFKNMGENQIKEIINSSKCAVFFLDEDQKVTMHDIGTDDEIRKWANFYNAEVTTMELTSQFRCGGSDGYLAWLDNTLQIRDTANTVLDNRDYDFRIFDDPNNLRDVIYEKNKERNKARLLAGICWKWLSKKDPSIMDITIPEHDFAMRWNLGTDGMLWIMNPESVSEVGCIHTSQGLEVDYVGVIIGPDLIVRDGVVITDAFKRASDDTATYGKKQMFKENPVKTKKLLDQIIKNTYRTLMSRGMKGCYIYCVDKETQQYFKQLLTSISLAGIKPSDLTASAILE</sequence>
<dbReference type="Gene3D" id="3.40.50.300">
    <property type="entry name" value="P-loop containing nucleotide triphosphate hydrolases"/>
    <property type="match status" value="1"/>
</dbReference>
<dbReference type="EMBL" id="FNAI01000013">
    <property type="protein sequence ID" value="SDF13468.1"/>
    <property type="molecule type" value="Genomic_DNA"/>
</dbReference>
<accession>A0A1G7ILM8</accession>
<gene>
    <name evidence="2" type="ORF">SAMN05216464_11375</name>
</gene>
<dbReference type="SUPFAM" id="SSF52540">
    <property type="entry name" value="P-loop containing nucleoside triphosphate hydrolases"/>
    <property type="match status" value="1"/>
</dbReference>
<evidence type="ECO:0000313" key="3">
    <source>
        <dbReference type="Proteomes" id="UP000199072"/>
    </source>
</evidence>
<dbReference type="AlphaFoldDB" id="A0A1G7ILM8"/>
<reference evidence="2 3" key="1">
    <citation type="submission" date="2016-10" db="EMBL/GenBank/DDBJ databases">
        <authorList>
            <person name="de Groot N.N."/>
        </authorList>
    </citation>
    <scope>NUCLEOTIDE SEQUENCE [LARGE SCALE GENOMIC DNA]</scope>
    <source>
        <strain evidence="2 3">47C3B</strain>
    </source>
</reference>
<dbReference type="Pfam" id="PF09848">
    <property type="entry name" value="SLFN-g3_helicase"/>
    <property type="match status" value="1"/>
</dbReference>
<keyword evidence="3" id="KW-1185">Reference proteome</keyword>
<name>A0A1G7ILM8_9SPHI</name>
<evidence type="ECO:0000313" key="2">
    <source>
        <dbReference type="EMBL" id="SDF13468.1"/>
    </source>
</evidence>
<feature type="domain" description="AAA+ ATPase" evidence="1">
    <location>
        <begin position="260"/>
        <end position="465"/>
    </location>
</feature>
<dbReference type="STRING" id="1391627.SAMN05216464_11375"/>
<proteinExistence type="predicted"/>
<dbReference type="InterPro" id="IPR003593">
    <property type="entry name" value="AAA+_ATPase"/>
</dbReference>
<evidence type="ECO:0000259" key="1">
    <source>
        <dbReference type="SMART" id="SM00382"/>
    </source>
</evidence>
<dbReference type="OrthoDB" id="9759819at2"/>
<dbReference type="InterPro" id="IPR027417">
    <property type="entry name" value="P-loop_NTPase"/>
</dbReference>
<protein>
    <recommendedName>
        <fullName evidence="1">AAA+ ATPase domain-containing protein</fullName>
    </recommendedName>
</protein>
<organism evidence="2 3">
    <name type="scientific">Mucilaginibacter pineti</name>
    <dbReference type="NCBI Taxonomy" id="1391627"/>
    <lineage>
        <taxon>Bacteria</taxon>
        <taxon>Pseudomonadati</taxon>
        <taxon>Bacteroidota</taxon>
        <taxon>Sphingobacteriia</taxon>
        <taxon>Sphingobacteriales</taxon>
        <taxon>Sphingobacteriaceae</taxon>
        <taxon>Mucilaginibacter</taxon>
    </lineage>
</organism>
<dbReference type="Proteomes" id="UP000199072">
    <property type="component" value="Unassembled WGS sequence"/>
</dbReference>